<dbReference type="Proteomes" id="UP000826195">
    <property type="component" value="Unassembled WGS sequence"/>
</dbReference>
<evidence type="ECO:0000313" key="2">
    <source>
        <dbReference type="Proteomes" id="UP000826195"/>
    </source>
</evidence>
<dbReference type="AlphaFoldDB" id="A0AAV7J1F5"/>
<name>A0AAV7J1F5_COTGL</name>
<keyword evidence="2" id="KW-1185">Reference proteome</keyword>
<sequence>MDLSAAQTMGQPERSQLGATRGWNCCRDPLIERLLVRSDKQDSSSLGVVKSNERVKINFSCQRYGIKNTRSNQVATFRPWDVFSPEEINSRGKVLSEFYWAVCNRIASDSRCGGLISQDIRHVRQKLPSTLSTRC</sequence>
<reference evidence="1 2" key="1">
    <citation type="journal article" date="2021" name="J. Hered.">
        <title>A chromosome-level genome assembly of the parasitoid wasp, Cotesia glomerata (Hymenoptera: Braconidae).</title>
        <authorList>
            <person name="Pinto B.J."/>
            <person name="Weis J.J."/>
            <person name="Gamble T."/>
            <person name="Ode P.J."/>
            <person name="Paul R."/>
            <person name="Zaspel J.M."/>
        </authorList>
    </citation>
    <scope>NUCLEOTIDE SEQUENCE [LARGE SCALE GENOMIC DNA]</scope>
    <source>
        <strain evidence="1">CgM1</strain>
    </source>
</reference>
<organism evidence="1 2">
    <name type="scientific">Cotesia glomerata</name>
    <name type="common">Lepidopteran parasitic wasp</name>
    <name type="synonym">Apanteles glomeratus</name>
    <dbReference type="NCBI Taxonomy" id="32391"/>
    <lineage>
        <taxon>Eukaryota</taxon>
        <taxon>Metazoa</taxon>
        <taxon>Ecdysozoa</taxon>
        <taxon>Arthropoda</taxon>
        <taxon>Hexapoda</taxon>
        <taxon>Insecta</taxon>
        <taxon>Pterygota</taxon>
        <taxon>Neoptera</taxon>
        <taxon>Endopterygota</taxon>
        <taxon>Hymenoptera</taxon>
        <taxon>Apocrita</taxon>
        <taxon>Ichneumonoidea</taxon>
        <taxon>Braconidae</taxon>
        <taxon>Microgastrinae</taxon>
        <taxon>Cotesia</taxon>
    </lineage>
</organism>
<protein>
    <submittedName>
        <fullName evidence="1">Uncharacterized protein</fullName>
    </submittedName>
</protein>
<comment type="caution">
    <text evidence="1">The sequence shown here is derived from an EMBL/GenBank/DDBJ whole genome shotgun (WGS) entry which is preliminary data.</text>
</comment>
<accession>A0AAV7J1F5</accession>
<evidence type="ECO:0000313" key="1">
    <source>
        <dbReference type="EMBL" id="KAH0563967.1"/>
    </source>
</evidence>
<gene>
    <name evidence="1" type="ORF">KQX54_008402</name>
</gene>
<proteinExistence type="predicted"/>
<dbReference type="EMBL" id="JAHXZJ010000002">
    <property type="protein sequence ID" value="KAH0563967.1"/>
    <property type="molecule type" value="Genomic_DNA"/>
</dbReference>